<feature type="active site" description="Proton donor" evidence="6">
    <location>
        <position position="285"/>
    </location>
</feature>
<evidence type="ECO:0000256" key="9">
    <source>
        <dbReference type="RuleBase" id="RU361193"/>
    </source>
</evidence>
<comment type="cofactor">
    <cofactor evidence="1 7">
        <name>Ca(2+)</name>
        <dbReference type="ChEBI" id="CHEBI:29108"/>
    </cofactor>
</comment>
<feature type="active site" evidence="6">
    <location>
        <position position="308"/>
    </location>
</feature>
<evidence type="ECO:0000313" key="10">
    <source>
        <dbReference type="EMBL" id="EFN55104.1"/>
    </source>
</evidence>
<name>E1ZHC9_CHLVA</name>
<sequence>MGVSMVDALSTLKVMGLHKEFEEGRDWVVGKLDFEHSTTVSFFETVIRILGGLAAAHDLSGDAQLGEKAKDLADRLLPAFDSAPTGIIGNTVSLPRVQPDGGGGHTLLAEMGTNVLEFSTVSRITGDPKYRQQAEKGLRSLHGANQNALLLESVDRQSARESGWVRGVGAGTDSYYEYLIKYWVLGGRQDEHWRRRWEASVDEALEKLVVTPPGWPFSFAGDMRGEQVDSVLEHLRCFYPGSVALGVMSGAVQGPKAERYLQFAANMTQACFQLYNTTASGLGAERINFDLATGQISIVDGRYWQRPEVIESIFYMWRATKDPKWRDMGWQMWRAIEKYCRWEGGSRPCTPPPPPFPTHTQVPPNSDDVSQSWFFAETLKYFFLLFSPDATLSLSDWVLNTEAHPLKVQHGGGSKASLRLNSP</sequence>
<comment type="similarity">
    <text evidence="3 9">Belongs to the glycosyl hydrolase 47 family.</text>
</comment>
<dbReference type="Pfam" id="PF01532">
    <property type="entry name" value="Glyco_hydro_47"/>
    <property type="match status" value="1"/>
</dbReference>
<dbReference type="STRING" id="554065.E1ZHC9"/>
<dbReference type="GO" id="GO:0005783">
    <property type="term" value="C:endoplasmic reticulum"/>
    <property type="evidence" value="ECO:0007669"/>
    <property type="project" value="TreeGrafter"/>
</dbReference>
<dbReference type="InterPro" id="IPR036026">
    <property type="entry name" value="Seven-hairpin_glycosidases"/>
</dbReference>
<dbReference type="OMA" id="YVASINW"/>
<dbReference type="Gene3D" id="1.50.10.10">
    <property type="match status" value="1"/>
</dbReference>
<dbReference type="EMBL" id="GL433846">
    <property type="protein sequence ID" value="EFN55104.1"/>
    <property type="molecule type" value="Genomic_DNA"/>
</dbReference>
<dbReference type="InterPro" id="IPR050749">
    <property type="entry name" value="Glycosyl_Hydrolase_47"/>
</dbReference>
<keyword evidence="11" id="KW-1185">Reference proteome</keyword>
<accession>E1ZHC9</accession>
<protein>
    <recommendedName>
        <fullName evidence="9">alpha-1,2-Mannosidase</fullName>
        <ecNumber evidence="9">3.2.1.-</ecNumber>
    </recommendedName>
</protein>
<gene>
    <name evidence="10" type="ORF">CHLNCDRAFT_24374</name>
</gene>
<organism evidence="11">
    <name type="scientific">Chlorella variabilis</name>
    <name type="common">Green alga</name>
    <dbReference type="NCBI Taxonomy" id="554065"/>
    <lineage>
        <taxon>Eukaryota</taxon>
        <taxon>Viridiplantae</taxon>
        <taxon>Chlorophyta</taxon>
        <taxon>core chlorophytes</taxon>
        <taxon>Trebouxiophyceae</taxon>
        <taxon>Chlorellales</taxon>
        <taxon>Chlorellaceae</taxon>
        <taxon>Chlorella clade</taxon>
        <taxon>Chlorella</taxon>
    </lineage>
</organism>
<dbReference type="Proteomes" id="UP000008141">
    <property type="component" value="Unassembled WGS sequence"/>
</dbReference>
<feature type="binding site" evidence="7">
    <location>
        <position position="401"/>
    </location>
    <ligand>
        <name>Ca(2+)</name>
        <dbReference type="ChEBI" id="CHEBI:29108"/>
    </ligand>
</feature>
<proteinExistence type="inferred from homology"/>
<evidence type="ECO:0000256" key="1">
    <source>
        <dbReference type="ARBA" id="ARBA00001913"/>
    </source>
</evidence>
<keyword evidence="7" id="KW-0479">Metal-binding</keyword>
<keyword evidence="5 8" id="KW-1015">Disulfide bond</keyword>
<keyword evidence="9" id="KW-0326">Glycosidase</keyword>
<evidence type="ECO:0000256" key="8">
    <source>
        <dbReference type="PIRSR" id="PIRSR601382-3"/>
    </source>
</evidence>
<evidence type="ECO:0000256" key="2">
    <source>
        <dbReference type="ARBA" id="ARBA00004922"/>
    </source>
</evidence>
<dbReference type="PANTHER" id="PTHR11742">
    <property type="entry name" value="MANNOSYL-OLIGOSACCHARIDE ALPHA-1,2-MANNOSIDASE-RELATED"/>
    <property type="match status" value="1"/>
</dbReference>
<dbReference type="GO" id="GO:0005975">
    <property type="term" value="P:carbohydrate metabolic process"/>
    <property type="evidence" value="ECO:0007669"/>
    <property type="project" value="InterPro"/>
</dbReference>
<dbReference type="KEGG" id="cvr:CHLNCDRAFT_24374"/>
<evidence type="ECO:0000256" key="3">
    <source>
        <dbReference type="ARBA" id="ARBA00007658"/>
    </source>
</evidence>
<feature type="disulfide bond" evidence="8">
    <location>
        <begin position="237"/>
        <end position="271"/>
    </location>
</feature>
<dbReference type="GO" id="GO:0005509">
    <property type="term" value="F:calcium ion binding"/>
    <property type="evidence" value="ECO:0007669"/>
    <property type="project" value="InterPro"/>
</dbReference>
<evidence type="ECO:0000313" key="11">
    <source>
        <dbReference type="Proteomes" id="UP000008141"/>
    </source>
</evidence>
<dbReference type="RefSeq" id="XP_005847206.1">
    <property type="nucleotide sequence ID" value="XM_005847144.1"/>
</dbReference>
<feature type="active site" evidence="6">
    <location>
        <position position="173"/>
    </location>
</feature>
<feature type="active site" description="Proton donor" evidence="6">
    <location>
        <position position="44"/>
    </location>
</feature>
<dbReference type="AlphaFoldDB" id="E1ZHC9"/>
<evidence type="ECO:0000256" key="5">
    <source>
        <dbReference type="ARBA" id="ARBA00023157"/>
    </source>
</evidence>
<reference evidence="10 11" key="1">
    <citation type="journal article" date="2010" name="Plant Cell">
        <title>The Chlorella variabilis NC64A genome reveals adaptation to photosymbiosis, coevolution with viruses, and cryptic sex.</title>
        <authorList>
            <person name="Blanc G."/>
            <person name="Duncan G."/>
            <person name="Agarkova I."/>
            <person name="Borodovsky M."/>
            <person name="Gurnon J."/>
            <person name="Kuo A."/>
            <person name="Lindquist E."/>
            <person name="Lucas S."/>
            <person name="Pangilinan J."/>
            <person name="Polle J."/>
            <person name="Salamov A."/>
            <person name="Terry A."/>
            <person name="Yamada T."/>
            <person name="Dunigan D.D."/>
            <person name="Grigoriev I.V."/>
            <person name="Claverie J.M."/>
            <person name="Van Etten J.L."/>
        </authorList>
    </citation>
    <scope>NUCLEOTIDE SEQUENCE [LARGE SCALE GENOMIC DNA]</scope>
    <source>
        <strain evidence="10 11">NC64A</strain>
    </source>
</reference>
<evidence type="ECO:0000256" key="6">
    <source>
        <dbReference type="PIRSR" id="PIRSR601382-1"/>
    </source>
</evidence>
<dbReference type="OrthoDB" id="8118055at2759"/>
<dbReference type="GeneID" id="17354473"/>
<dbReference type="GO" id="GO:0004571">
    <property type="term" value="F:mannosyl-oligosaccharide 1,2-alpha-mannosidase activity"/>
    <property type="evidence" value="ECO:0007669"/>
    <property type="project" value="InterPro"/>
</dbReference>
<evidence type="ECO:0000256" key="4">
    <source>
        <dbReference type="ARBA" id="ARBA00022801"/>
    </source>
</evidence>
<dbReference type="InterPro" id="IPR012341">
    <property type="entry name" value="6hp_glycosidase-like_sf"/>
</dbReference>
<dbReference type="eggNOG" id="KOG2204">
    <property type="taxonomic scope" value="Eukaryota"/>
</dbReference>
<dbReference type="EC" id="3.2.1.-" evidence="9"/>
<dbReference type="PRINTS" id="PR00747">
    <property type="entry name" value="GLYHDRLASE47"/>
</dbReference>
<evidence type="ECO:0000256" key="7">
    <source>
        <dbReference type="PIRSR" id="PIRSR601382-2"/>
    </source>
</evidence>
<dbReference type="SUPFAM" id="SSF48225">
    <property type="entry name" value="Seven-hairpin glycosidases"/>
    <property type="match status" value="1"/>
</dbReference>
<dbReference type="GO" id="GO:0016020">
    <property type="term" value="C:membrane"/>
    <property type="evidence" value="ECO:0007669"/>
    <property type="project" value="InterPro"/>
</dbReference>
<dbReference type="InterPro" id="IPR001382">
    <property type="entry name" value="Glyco_hydro_47"/>
</dbReference>
<keyword evidence="4 9" id="KW-0378">Hydrolase</keyword>
<keyword evidence="7" id="KW-0106">Calcium</keyword>
<comment type="pathway">
    <text evidence="2">Protein modification; protein glycosylation.</text>
</comment>
<dbReference type="InParanoid" id="E1ZHC9"/>